<keyword evidence="2" id="KW-1185">Reference proteome</keyword>
<evidence type="ECO:0000313" key="1">
    <source>
        <dbReference type="EMBL" id="MBB3046968.1"/>
    </source>
</evidence>
<name>A0A7W4Z589_9GAMM</name>
<accession>A0A7W4Z589</accession>
<dbReference type="AlphaFoldDB" id="A0A7W4Z589"/>
<sequence>MSELSEDIRAVYQAFGRKDLSYQEITERLEYRAVTDKWPLLRLLHSENTEKAEESGS</sequence>
<dbReference type="Pfam" id="PF10945">
    <property type="entry name" value="CBP_BcsR"/>
    <property type="match status" value="1"/>
</dbReference>
<dbReference type="InterPro" id="IPR024487">
    <property type="entry name" value="CBP_BcsR"/>
</dbReference>
<gene>
    <name evidence="1" type="ORF">FHR99_001204</name>
</gene>
<dbReference type="EMBL" id="JACHWY010000001">
    <property type="protein sequence ID" value="MBB3046968.1"/>
    <property type="molecule type" value="Genomic_DNA"/>
</dbReference>
<comment type="caution">
    <text evidence="1">The sequence shown here is derived from an EMBL/GenBank/DDBJ whole genome shotgun (WGS) entry which is preliminary data.</text>
</comment>
<protein>
    <submittedName>
        <fullName evidence="1">Uncharacterized protein</fullName>
    </submittedName>
</protein>
<organism evidence="1 2">
    <name type="scientific">Litorivivens lipolytica</name>
    <dbReference type="NCBI Taxonomy" id="1524264"/>
    <lineage>
        <taxon>Bacteria</taxon>
        <taxon>Pseudomonadati</taxon>
        <taxon>Pseudomonadota</taxon>
        <taxon>Gammaproteobacteria</taxon>
        <taxon>Litorivivens</taxon>
    </lineage>
</organism>
<dbReference type="RefSeq" id="WP_183409621.1">
    <property type="nucleotide sequence ID" value="NZ_JACHWY010000001.1"/>
</dbReference>
<dbReference type="Proteomes" id="UP000537130">
    <property type="component" value="Unassembled WGS sequence"/>
</dbReference>
<evidence type="ECO:0000313" key="2">
    <source>
        <dbReference type="Proteomes" id="UP000537130"/>
    </source>
</evidence>
<reference evidence="1 2" key="1">
    <citation type="submission" date="2020-08" db="EMBL/GenBank/DDBJ databases">
        <title>Genomic Encyclopedia of Type Strains, Phase III (KMG-III): the genomes of soil and plant-associated and newly described type strains.</title>
        <authorList>
            <person name="Whitman W."/>
        </authorList>
    </citation>
    <scope>NUCLEOTIDE SEQUENCE [LARGE SCALE GENOMIC DNA]</scope>
    <source>
        <strain evidence="1 2">CECT 8654</strain>
    </source>
</reference>
<proteinExistence type="predicted"/>